<feature type="coiled-coil region" evidence="1">
    <location>
        <begin position="288"/>
        <end position="415"/>
    </location>
</feature>
<evidence type="ECO:0008006" key="8">
    <source>
        <dbReference type="Google" id="ProtNLM"/>
    </source>
</evidence>
<keyword evidence="1" id="KW-0175">Coiled coil</keyword>
<gene>
    <name evidence="6" type="ORF">DSLASN_13060</name>
</gene>
<feature type="signal peptide" evidence="3">
    <location>
        <begin position="1"/>
        <end position="23"/>
    </location>
</feature>
<dbReference type="InterPro" id="IPR051043">
    <property type="entry name" value="Sulfatase_Mod_Factor_Kinase"/>
</dbReference>
<proteinExistence type="predicted"/>
<evidence type="ECO:0000259" key="4">
    <source>
        <dbReference type="Pfam" id="PF03781"/>
    </source>
</evidence>
<dbReference type="Proteomes" id="UP001320148">
    <property type="component" value="Chromosome"/>
</dbReference>
<dbReference type="PANTHER" id="PTHR23150">
    <property type="entry name" value="SULFATASE MODIFYING FACTOR 1, 2"/>
    <property type="match status" value="1"/>
</dbReference>
<evidence type="ECO:0000256" key="1">
    <source>
        <dbReference type="SAM" id="Coils"/>
    </source>
</evidence>
<keyword evidence="3" id="KW-0732">Signal</keyword>
<dbReference type="InterPro" id="IPR042095">
    <property type="entry name" value="SUMF_sf"/>
</dbReference>
<feature type="region of interest" description="Disordered" evidence="2">
    <location>
        <begin position="693"/>
        <end position="727"/>
    </location>
</feature>
<dbReference type="InterPro" id="IPR005532">
    <property type="entry name" value="SUMF_dom"/>
</dbReference>
<dbReference type="PANTHER" id="PTHR23150:SF19">
    <property type="entry name" value="FORMYLGLYCINE-GENERATING ENZYME"/>
    <property type="match status" value="1"/>
</dbReference>
<dbReference type="Pfam" id="PF08308">
    <property type="entry name" value="PEGA"/>
    <property type="match status" value="1"/>
</dbReference>
<evidence type="ECO:0000259" key="5">
    <source>
        <dbReference type="Pfam" id="PF08308"/>
    </source>
</evidence>
<dbReference type="Gene3D" id="3.40.50.1460">
    <property type="match status" value="1"/>
</dbReference>
<dbReference type="EMBL" id="AP024488">
    <property type="protein sequence ID" value="BCS95674.1"/>
    <property type="molecule type" value="Genomic_DNA"/>
</dbReference>
<evidence type="ECO:0000256" key="2">
    <source>
        <dbReference type="SAM" id="MobiDB-lite"/>
    </source>
</evidence>
<name>A0ABN6EZD5_9BACT</name>
<keyword evidence="7" id="KW-1185">Reference proteome</keyword>
<dbReference type="Pfam" id="PF03781">
    <property type="entry name" value="FGE-sulfatase"/>
    <property type="match status" value="1"/>
</dbReference>
<evidence type="ECO:0000313" key="6">
    <source>
        <dbReference type="EMBL" id="BCS95674.1"/>
    </source>
</evidence>
<accession>A0ABN6EZD5</accession>
<dbReference type="InterPro" id="IPR029030">
    <property type="entry name" value="Caspase-like_dom_sf"/>
</dbReference>
<feature type="chain" id="PRO_5046455769" description="Caspase family p20 domain-containing protein" evidence="3">
    <location>
        <begin position="24"/>
        <end position="746"/>
    </location>
</feature>
<dbReference type="Gene3D" id="3.90.1580.10">
    <property type="entry name" value="paralog of FGE (formylglycine-generating enzyme)"/>
    <property type="match status" value="1"/>
</dbReference>
<feature type="domain" description="Sulfatase-modifying factor enzyme-like" evidence="4">
    <location>
        <begin position="529"/>
        <end position="744"/>
    </location>
</feature>
<dbReference type="InterPro" id="IPR016187">
    <property type="entry name" value="CTDL_fold"/>
</dbReference>
<dbReference type="InterPro" id="IPR013229">
    <property type="entry name" value="PEGA"/>
</dbReference>
<protein>
    <recommendedName>
        <fullName evidence="8">Caspase family p20 domain-containing protein</fullName>
    </recommendedName>
</protein>
<dbReference type="RefSeq" id="WP_236891954.1">
    <property type="nucleotide sequence ID" value="NZ_AP024488.1"/>
</dbReference>
<dbReference type="SUPFAM" id="SSF52129">
    <property type="entry name" value="Caspase-like"/>
    <property type="match status" value="1"/>
</dbReference>
<reference evidence="6 7" key="1">
    <citation type="submission" date="2021-02" db="EMBL/GenBank/DDBJ databases">
        <title>Complete genome of Desulfoluna sp. strain ASN36.</title>
        <authorList>
            <person name="Takahashi A."/>
            <person name="Kojima H."/>
            <person name="Fukui M."/>
        </authorList>
    </citation>
    <scope>NUCLEOTIDE SEQUENCE [LARGE SCALE GENOMIC DNA]</scope>
    <source>
        <strain evidence="6 7">ASN36</strain>
    </source>
</reference>
<dbReference type="Gene3D" id="2.60.40.1120">
    <property type="entry name" value="Carboxypeptidase-like, regulatory domain"/>
    <property type="match status" value="1"/>
</dbReference>
<dbReference type="SUPFAM" id="SSF56436">
    <property type="entry name" value="C-type lectin-like"/>
    <property type="match status" value="1"/>
</dbReference>
<evidence type="ECO:0000313" key="7">
    <source>
        <dbReference type="Proteomes" id="UP001320148"/>
    </source>
</evidence>
<feature type="domain" description="PEGA" evidence="5">
    <location>
        <begin position="455"/>
        <end position="520"/>
    </location>
</feature>
<evidence type="ECO:0000256" key="3">
    <source>
        <dbReference type="SAM" id="SignalP"/>
    </source>
</evidence>
<sequence length="746" mass="83009">MKVTTSILLFLVASLVLPFSVQASRGLKPAYLSPSGDAVTGVNWLFVIGINDYGTWPKLQTAVNDATSLRNVLLERYRYDPAHILELYDDQATRKNIIGNLRFLAKNVQANDSLVIFYAGHGHIDSITKEGSWIPVNSDMENSASWISNHEIKQYLTVDAIKAKHVLLVSDSCFSGDFFRGRRGKLPAVTPAVIKKAYKLTSRQAIASGGLEPVSDGGFGSNSVFSHFFIKALEENSDPFITPSVLFPDIKAGVAENAEQFPTFGSLTGTGGQQGGEFVFFLKQDIQLKELSSVAAEKAKELERLKKLEQEERLANTREKAEIAQRKDEIAALDTQIAAMKKRLGTTSEKKDDSLRAMLTMVRQKEEQQTKLDALNQKKAAENATRRAEIVRLRKQAAEKERAELESDIRDYNEIIASDYGLDMADSAWQFLVKKYPVRAEGVKKGDVTTLASPGTLKIHTSPRGAGVVFEMMDRGYVEGMALEPGDYDVTVSAEGYYSKRVQIHMKAGQSNRVYVDLERGFENSIGMTFVYIKPGTFKMGSKKSSDYAKPVHTVTLTRGFYMQTTEVTQRQWKDVMRTNPSINQDCGDECPVEHVSWNDAKEFIKRLNGKEGTDTYRLPTEAEWEYACRAGSKTPYANGNSLDDMGWYGKYGSLGTQTQPVAGKKANNWGLYDMHGNVQEWCEDWHDDYGKEHLTDPSGPSTGIHRVQRGGDTSSSDESCTAAVRDSGNPERGFLYDGFRLVKTP</sequence>
<organism evidence="6 7">
    <name type="scientific">Desulfoluna limicola</name>
    <dbReference type="NCBI Taxonomy" id="2810562"/>
    <lineage>
        <taxon>Bacteria</taxon>
        <taxon>Pseudomonadati</taxon>
        <taxon>Thermodesulfobacteriota</taxon>
        <taxon>Desulfobacteria</taxon>
        <taxon>Desulfobacterales</taxon>
        <taxon>Desulfolunaceae</taxon>
        <taxon>Desulfoluna</taxon>
    </lineage>
</organism>